<gene>
    <name evidence="1" type="ORF">RHMOL_Rhmol01G0167500</name>
</gene>
<name>A0ACC0Q1X3_RHOML</name>
<protein>
    <submittedName>
        <fullName evidence="1">Uncharacterized protein</fullName>
    </submittedName>
</protein>
<proteinExistence type="predicted"/>
<keyword evidence="2" id="KW-1185">Reference proteome</keyword>
<accession>A0ACC0Q1X3</accession>
<organism evidence="1 2">
    <name type="scientific">Rhododendron molle</name>
    <name type="common">Chinese azalea</name>
    <name type="synonym">Azalea mollis</name>
    <dbReference type="NCBI Taxonomy" id="49168"/>
    <lineage>
        <taxon>Eukaryota</taxon>
        <taxon>Viridiplantae</taxon>
        <taxon>Streptophyta</taxon>
        <taxon>Embryophyta</taxon>
        <taxon>Tracheophyta</taxon>
        <taxon>Spermatophyta</taxon>
        <taxon>Magnoliopsida</taxon>
        <taxon>eudicotyledons</taxon>
        <taxon>Gunneridae</taxon>
        <taxon>Pentapetalae</taxon>
        <taxon>asterids</taxon>
        <taxon>Ericales</taxon>
        <taxon>Ericaceae</taxon>
        <taxon>Ericoideae</taxon>
        <taxon>Rhodoreae</taxon>
        <taxon>Rhododendron</taxon>
    </lineage>
</organism>
<evidence type="ECO:0000313" key="2">
    <source>
        <dbReference type="Proteomes" id="UP001062846"/>
    </source>
</evidence>
<sequence length="229" mass="22264">MASGGDGGVPSREAAAVEAVVATEEANRARSEGVVRMEEDSSGAATTPAEGRVGEGLVAVEGSGGGLAVVGDASGSEAVRGDGDKLAMGSQGTSGSGGDGTSSGGGATGTPHTPTVEDLLVAAERAGEEVVIAGCVIATPVLRATAVEPRVEDSGIGASHPVPFTEGGFLDTARPRDILDALGLDAGIREVLRGARTPKDQTSALLLGAMLSGAGTAVDMGSPEMADLG</sequence>
<dbReference type="Proteomes" id="UP001062846">
    <property type="component" value="Chromosome 1"/>
</dbReference>
<evidence type="ECO:0000313" key="1">
    <source>
        <dbReference type="EMBL" id="KAI8572032.1"/>
    </source>
</evidence>
<dbReference type="EMBL" id="CM046388">
    <property type="protein sequence ID" value="KAI8572032.1"/>
    <property type="molecule type" value="Genomic_DNA"/>
</dbReference>
<comment type="caution">
    <text evidence="1">The sequence shown here is derived from an EMBL/GenBank/DDBJ whole genome shotgun (WGS) entry which is preliminary data.</text>
</comment>
<reference evidence="1" key="1">
    <citation type="submission" date="2022-02" db="EMBL/GenBank/DDBJ databases">
        <title>Plant Genome Project.</title>
        <authorList>
            <person name="Zhang R.-G."/>
        </authorList>
    </citation>
    <scope>NUCLEOTIDE SEQUENCE</scope>
    <source>
        <strain evidence="1">AT1</strain>
    </source>
</reference>